<keyword evidence="3" id="KW-1185">Reference proteome</keyword>
<feature type="region of interest" description="Disordered" evidence="1">
    <location>
        <begin position="27"/>
        <end position="51"/>
    </location>
</feature>
<evidence type="ECO:0000313" key="2">
    <source>
        <dbReference type="EMBL" id="SDB42254.1"/>
    </source>
</evidence>
<organism evidence="2 3">
    <name type="scientific">Bauldia litoralis</name>
    <dbReference type="NCBI Taxonomy" id="665467"/>
    <lineage>
        <taxon>Bacteria</taxon>
        <taxon>Pseudomonadati</taxon>
        <taxon>Pseudomonadota</taxon>
        <taxon>Alphaproteobacteria</taxon>
        <taxon>Hyphomicrobiales</taxon>
        <taxon>Kaistiaceae</taxon>
        <taxon>Bauldia</taxon>
    </lineage>
</organism>
<dbReference type="Proteomes" id="UP000199071">
    <property type="component" value="Unassembled WGS sequence"/>
</dbReference>
<accession>A0A1G6DAQ1</accession>
<dbReference type="AlphaFoldDB" id="A0A1G6DAQ1"/>
<feature type="non-terminal residue" evidence="2">
    <location>
        <position position="1"/>
    </location>
</feature>
<sequence>TQKADAWRDAYDEMRAKYTVLLPVPAEADTAAAPPETRPPEALAQDNEAPL</sequence>
<proteinExistence type="predicted"/>
<protein>
    <submittedName>
        <fullName evidence="2">Uncharacterized protein</fullName>
    </submittedName>
</protein>
<reference evidence="2 3" key="1">
    <citation type="submission" date="2016-10" db="EMBL/GenBank/DDBJ databases">
        <authorList>
            <person name="de Groot N.N."/>
        </authorList>
    </citation>
    <scope>NUCLEOTIDE SEQUENCE [LARGE SCALE GENOMIC DNA]</scope>
    <source>
        <strain evidence="2 3">ATCC 35022</strain>
    </source>
</reference>
<dbReference type="EMBL" id="FMXQ01000006">
    <property type="protein sequence ID" value="SDB42254.1"/>
    <property type="molecule type" value="Genomic_DNA"/>
</dbReference>
<evidence type="ECO:0000313" key="3">
    <source>
        <dbReference type="Proteomes" id="UP000199071"/>
    </source>
</evidence>
<evidence type="ECO:0000256" key="1">
    <source>
        <dbReference type="SAM" id="MobiDB-lite"/>
    </source>
</evidence>
<name>A0A1G6DAQ1_9HYPH</name>
<gene>
    <name evidence="2" type="ORF">SAMN02982931_03254</name>
</gene>